<dbReference type="AlphaFoldDB" id="A0A7V2AVC1"/>
<feature type="transmembrane region" description="Helical" evidence="1">
    <location>
        <begin position="118"/>
        <end position="136"/>
    </location>
</feature>
<gene>
    <name evidence="3" type="ORF">ENO08_05700</name>
</gene>
<name>A0A7V2AVC1_UNCEI</name>
<dbReference type="PANTHER" id="PTHR28008">
    <property type="entry name" value="DOMAIN PROTEIN, PUTATIVE (AFU_ORTHOLOGUE AFUA_3G10980)-RELATED"/>
    <property type="match status" value="1"/>
</dbReference>
<keyword evidence="1" id="KW-0472">Membrane</keyword>
<evidence type="ECO:0000256" key="1">
    <source>
        <dbReference type="SAM" id="Phobius"/>
    </source>
</evidence>
<dbReference type="PANTHER" id="PTHR28008:SF1">
    <property type="entry name" value="DOMAIN PROTEIN, PUTATIVE (AFU_ORTHOLOGUE AFUA_3G10980)-RELATED"/>
    <property type="match status" value="1"/>
</dbReference>
<dbReference type="EMBL" id="DSEC01000403">
    <property type="protein sequence ID" value="HER43935.1"/>
    <property type="molecule type" value="Genomic_DNA"/>
</dbReference>
<protein>
    <submittedName>
        <fullName evidence="3">VanZ family protein</fullName>
    </submittedName>
</protein>
<dbReference type="NCBIfam" id="NF037970">
    <property type="entry name" value="vanZ_1"/>
    <property type="match status" value="1"/>
</dbReference>
<feature type="domain" description="VanZ-like" evidence="2">
    <location>
        <begin position="47"/>
        <end position="132"/>
    </location>
</feature>
<feature type="transmembrane region" description="Helical" evidence="1">
    <location>
        <begin position="56"/>
        <end position="73"/>
    </location>
</feature>
<dbReference type="Proteomes" id="UP000886069">
    <property type="component" value="Unassembled WGS sequence"/>
</dbReference>
<accession>A0A7V2AVC1</accession>
<keyword evidence="1" id="KW-1133">Transmembrane helix</keyword>
<feature type="transmembrane region" description="Helical" evidence="1">
    <location>
        <begin position="23"/>
        <end position="44"/>
    </location>
</feature>
<proteinExistence type="predicted"/>
<dbReference type="Pfam" id="PF04892">
    <property type="entry name" value="VanZ"/>
    <property type="match status" value="1"/>
</dbReference>
<evidence type="ECO:0000313" key="3">
    <source>
        <dbReference type="EMBL" id="HER43935.1"/>
    </source>
</evidence>
<comment type="caution">
    <text evidence="3">The sequence shown here is derived from an EMBL/GenBank/DDBJ whole genome shotgun (WGS) entry which is preliminary data.</text>
</comment>
<keyword evidence="1" id="KW-0812">Transmembrane</keyword>
<sequence>MQVVTAASFTGGSLVLSWNIRRWLPLIVWVIMIFSLSSIPGLSSEDIRLPRGYDKAVHFIEYTIFAMLYYRGLSYGGVRIRWSIVIIVMMSGIAVAGLDEMYQSYIPRRDSSIFDLTMDSAGVITGTLLAVLRHVLQIRKAPGRKAVRE</sequence>
<evidence type="ECO:0000259" key="2">
    <source>
        <dbReference type="Pfam" id="PF04892"/>
    </source>
</evidence>
<organism evidence="3">
    <name type="scientific">Eiseniibacteriota bacterium</name>
    <dbReference type="NCBI Taxonomy" id="2212470"/>
    <lineage>
        <taxon>Bacteria</taxon>
        <taxon>Candidatus Eiseniibacteriota</taxon>
    </lineage>
</organism>
<reference evidence="3" key="1">
    <citation type="journal article" date="2020" name="mSystems">
        <title>Genome- and Community-Level Interaction Insights into Carbon Utilization and Element Cycling Functions of Hydrothermarchaeota in Hydrothermal Sediment.</title>
        <authorList>
            <person name="Zhou Z."/>
            <person name="Liu Y."/>
            <person name="Xu W."/>
            <person name="Pan J."/>
            <person name="Luo Z.H."/>
            <person name="Li M."/>
        </authorList>
    </citation>
    <scope>NUCLEOTIDE SEQUENCE [LARGE SCALE GENOMIC DNA]</scope>
    <source>
        <strain evidence="3">SpSt-1233</strain>
    </source>
</reference>
<feature type="non-terminal residue" evidence="3">
    <location>
        <position position="149"/>
    </location>
</feature>
<dbReference type="InterPro" id="IPR006976">
    <property type="entry name" value="VanZ-like"/>
</dbReference>
<feature type="transmembrane region" description="Helical" evidence="1">
    <location>
        <begin position="80"/>
        <end position="98"/>
    </location>
</feature>